<evidence type="ECO:0000313" key="4">
    <source>
        <dbReference type="EMBL" id="AZA14503.1"/>
    </source>
</evidence>
<evidence type="ECO:0000313" key="5">
    <source>
        <dbReference type="Proteomes" id="UP000269019"/>
    </source>
</evidence>
<keyword evidence="5" id="KW-1185">Reference proteome</keyword>
<dbReference type="AlphaFoldDB" id="A0A3G6J9R2"/>
<dbReference type="InterPro" id="IPR050109">
    <property type="entry name" value="HTH-type_TetR-like_transc_reg"/>
</dbReference>
<dbReference type="Gene3D" id="1.10.357.10">
    <property type="entry name" value="Tetracycline Repressor, domain 2"/>
    <property type="match status" value="1"/>
</dbReference>
<dbReference type="GO" id="GO:0003700">
    <property type="term" value="F:DNA-binding transcription factor activity"/>
    <property type="evidence" value="ECO:0007669"/>
    <property type="project" value="TreeGrafter"/>
</dbReference>
<evidence type="ECO:0000256" key="1">
    <source>
        <dbReference type="ARBA" id="ARBA00023125"/>
    </source>
</evidence>
<dbReference type="EMBL" id="CP033896">
    <property type="protein sequence ID" value="AZA14503.1"/>
    <property type="molecule type" value="Genomic_DNA"/>
</dbReference>
<dbReference type="Proteomes" id="UP000269019">
    <property type="component" value="Chromosome"/>
</dbReference>
<name>A0A3G6J9R2_9CORY</name>
<keyword evidence="1 2" id="KW-0238">DNA-binding</keyword>
<dbReference type="PRINTS" id="PR00455">
    <property type="entry name" value="HTHTETR"/>
</dbReference>
<dbReference type="GO" id="GO:0000976">
    <property type="term" value="F:transcription cis-regulatory region binding"/>
    <property type="evidence" value="ECO:0007669"/>
    <property type="project" value="TreeGrafter"/>
</dbReference>
<dbReference type="SUPFAM" id="SSF46689">
    <property type="entry name" value="Homeodomain-like"/>
    <property type="match status" value="1"/>
</dbReference>
<dbReference type="PROSITE" id="PS50977">
    <property type="entry name" value="HTH_TETR_2"/>
    <property type="match status" value="1"/>
</dbReference>
<protein>
    <submittedName>
        <fullName evidence="4">HTH-type transcriptional repressor AcnR</fullName>
    </submittedName>
</protein>
<gene>
    <name evidence="4" type="primary">acnR2</name>
    <name evidence="4" type="ORF">CCHOA_10620</name>
</gene>
<reference evidence="4 5" key="1">
    <citation type="submission" date="2018-11" db="EMBL/GenBank/DDBJ databases">
        <authorList>
            <person name="Kleinhagauer T."/>
            <person name="Glaeser S.P."/>
            <person name="Spergser J."/>
            <person name="Ruckert C."/>
            <person name="Kaempfer P."/>
            <person name="Busse H.-J."/>
        </authorList>
    </citation>
    <scope>NUCLEOTIDE SEQUENCE [LARGE SCALE GENOMIC DNA]</scope>
    <source>
        <strain evidence="4 5">200CH</strain>
    </source>
</reference>
<evidence type="ECO:0000259" key="3">
    <source>
        <dbReference type="PROSITE" id="PS50977"/>
    </source>
</evidence>
<proteinExistence type="predicted"/>
<dbReference type="Pfam" id="PF00440">
    <property type="entry name" value="TetR_N"/>
    <property type="match status" value="1"/>
</dbReference>
<evidence type="ECO:0000256" key="2">
    <source>
        <dbReference type="PROSITE-ProRule" id="PRU00335"/>
    </source>
</evidence>
<dbReference type="InterPro" id="IPR001647">
    <property type="entry name" value="HTH_TetR"/>
</dbReference>
<feature type="DNA-binding region" description="H-T-H motif" evidence="2">
    <location>
        <begin position="30"/>
        <end position="49"/>
    </location>
</feature>
<dbReference type="InterPro" id="IPR009057">
    <property type="entry name" value="Homeodomain-like_sf"/>
</dbReference>
<organism evidence="4 5">
    <name type="scientific">Corynebacterium choanae</name>
    <dbReference type="NCBI Taxonomy" id="1862358"/>
    <lineage>
        <taxon>Bacteria</taxon>
        <taxon>Bacillati</taxon>
        <taxon>Actinomycetota</taxon>
        <taxon>Actinomycetes</taxon>
        <taxon>Mycobacteriales</taxon>
        <taxon>Corynebacteriaceae</taxon>
        <taxon>Corynebacterium</taxon>
    </lineage>
</organism>
<dbReference type="RefSeq" id="WP_164472458.1">
    <property type="nucleotide sequence ID" value="NZ_CP033896.1"/>
</dbReference>
<dbReference type="PANTHER" id="PTHR30055:SF241">
    <property type="entry name" value="TRANSCRIPTIONAL REGULATORY PROTEIN"/>
    <property type="match status" value="1"/>
</dbReference>
<dbReference type="KEGG" id="ccho:CCHOA_10620"/>
<accession>A0A3G6J9R2</accession>
<sequence>MAVHNRAETEARLVDAARRVIIEAGFEGCTLERICSAAGFTRGAFYSNFSDKEALFTMLVVDEYSQIIERVNEVARDWDANQHDAGAEELLNLAATDDVQAQMAVYLAEIRQRVGMDRNFLILHNELLARAAREPKWALQFMEINREFVVGIGKILEMMLAEVGRVATKRSETLAQAVIGIAMRYTGVSVWKDHLQDLNPEHEVRGTLLELSDVLEMTVTLLHASSKPLDAAS</sequence>
<feature type="domain" description="HTH tetR-type" evidence="3">
    <location>
        <begin position="7"/>
        <end position="67"/>
    </location>
</feature>
<dbReference type="PANTHER" id="PTHR30055">
    <property type="entry name" value="HTH-TYPE TRANSCRIPTIONAL REGULATOR RUTR"/>
    <property type="match status" value="1"/>
</dbReference>